<dbReference type="InterPro" id="IPR036312">
    <property type="entry name" value="Bifun_inhib/LTP/seed_sf"/>
</dbReference>
<dbReference type="Gramene" id="KZN04805">
    <property type="protein sequence ID" value="KZN04805"/>
    <property type="gene ID" value="DCAR_005642"/>
</dbReference>
<keyword evidence="6" id="KW-1185">Reference proteome</keyword>
<reference evidence="5" key="2">
    <citation type="submission" date="2022-03" db="EMBL/GenBank/DDBJ databases">
        <title>Draft title - Genomic analysis of global carrot germplasm unveils the trajectory of domestication and the origin of high carotenoid orange carrot.</title>
        <authorList>
            <person name="Iorizzo M."/>
            <person name="Ellison S."/>
            <person name="Senalik D."/>
            <person name="Macko-Podgorni A."/>
            <person name="Grzebelus D."/>
            <person name="Bostan H."/>
            <person name="Rolling W."/>
            <person name="Curaba J."/>
            <person name="Simon P."/>
        </authorList>
    </citation>
    <scope>NUCLEOTIDE SEQUENCE</scope>
    <source>
        <tissue evidence="5">Leaf</tissue>
    </source>
</reference>
<proteinExistence type="inferred from homology"/>
<evidence type="ECO:0000313" key="5">
    <source>
        <dbReference type="EMBL" id="WOG87123.1"/>
    </source>
</evidence>
<dbReference type="SMART" id="SM00499">
    <property type="entry name" value="AAI"/>
    <property type="match status" value="1"/>
</dbReference>
<dbReference type="GO" id="GO:0006869">
    <property type="term" value="P:lipid transport"/>
    <property type="evidence" value="ECO:0007669"/>
    <property type="project" value="InterPro"/>
</dbReference>
<comment type="similarity">
    <text evidence="1 4">Belongs to the plant LTP family.</text>
</comment>
<evidence type="ECO:0000256" key="3">
    <source>
        <dbReference type="ARBA" id="ARBA00023121"/>
    </source>
</evidence>
<dbReference type="EMBL" id="CP093344">
    <property type="protein sequence ID" value="WOG87123.1"/>
    <property type="molecule type" value="Genomic_DNA"/>
</dbReference>
<dbReference type="Proteomes" id="UP000077755">
    <property type="component" value="Chromosome 2"/>
</dbReference>
<keyword evidence="2 4" id="KW-0813">Transport</keyword>
<evidence type="ECO:0000313" key="6">
    <source>
        <dbReference type="Proteomes" id="UP000077755"/>
    </source>
</evidence>
<evidence type="ECO:0000256" key="4">
    <source>
        <dbReference type="RuleBase" id="RU000628"/>
    </source>
</evidence>
<reference evidence="5" key="1">
    <citation type="journal article" date="2016" name="Nat. Genet.">
        <title>A high-quality carrot genome assembly provides new insights into carotenoid accumulation and asterid genome evolution.</title>
        <authorList>
            <person name="Iorizzo M."/>
            <person name="Ellison S."/>
            <person name="Senalik D."/>
            <person name="Zeng P."/>
            <person name="Satapoomin P."/>
            <person name="Huang J."/>
            <person name="Bowman M."/>
            <person name="Iovene M."/>
            <person name="Sanseverino W."/>
            <person name="Cavagnaro P."/>
            <person name="Yildiz M."/>
            <person name="Macko-Podgorni A."/>
            <person name="Moranska E."/>
            <person name="Grzebelus E."/>
            <person name="Grzebelus D."/>
            <person name="Ashrafi H."/>
            <person name="Zheng Z."/>
            <person name="Cheng S."/>
            <person name="Spooner D."/>
            <person name="Van Deynze A."/>
            <person name="Simon P."/>
        </authorList>
    </citation>
    <scope>NUCLEOTIDE SEQUENCE</scope>
    <source>
        <tissue evidence="5">Leaf</tissue>
    </source>
</reference>
<dbReference type="Pfam" id="PF00234">
    <property type="entry name" value="Tryp_alpha_amyl"/>
    <property type="match status" value="1"/>
</dbReference>
<evidence type="ECO:0000256" key="2">
    <source>
        <dbReference type="ARBA" id="ARBA00022448"/>
    </source>
</evidence>
<dbReference type="PRINTS" id="PR00382">
    <property type="entry name" value="LIPIDTRNSFER"/>
</dbReference>
<dbReference type="InterPro" id="IPR016140">
    <property type="entry name" value="Bifunc_inhib/LTP/seed_store"/>
</dbReference>
<keyword evidence="3 4" id="KW-0446">Lipid-binding</keyword>
<evidence type="ECO:0000256" key="1">
    <source>
        <dbReference type="ARBA" id="ARBA00009748"/>
    </source>
</evidence>
<dbReference type="InterPro" id="IPR000528">
    <property type="entry name" value="Plant_nsLTP"/>
</dbReference>
<dbReference type="GO" id="GO:0008289">
    <property type="term" value="F:lipid binding"/>
    <property type="evidence" value="ECO:0007669"/>
    <property type="project" value="UniProtKB-KW"/>
</dbReference>
<gene>
    <name evidence="5" type="ORF">DCAR_0206346</name>
</gene>
<comment type="function">
    <text evidence="4">Plant non-specific lipid-transfer proteins transfer phospholipids as well as galactolipids across membranes. May play a role in wax or cutin deposition in the cell walls of expanding epidermal cells and certain secretory tissues.</text>
</comment>
<dbReference type="AlphaFoldDB" id="A0A161X1G0"/>
<dbReference type="CDD" id="cd01960">
    <property type="entry name" value="nsLTP1"/>
    <property type="match status" value="1"/>
</dbReference>
<dbReference type="OMA" id="ACCDGLQ"/>
<sequence>MKNFLFSVMFVVFLIFVVAHETTAAIPCDTVVSKAIHCVAFATGEDPMPSAECCSGMRQLDQSAQSVDDKKAVCRCLKSKVGSYNGVQNKFLSAIPDICKIKVGFPISLSIDCDT</sequence>
<accession>A0A161X1G0</accession>
<organism evidence="5 6">
    <name type="scientific">Daucus carota subsp. sativus</name>
    <name type="common">Carrot</name>
    <dbReference type="NCBI Taxonomy" id="79200"/>
    <lineage>
        <taxon>Eukaryota</taxon>
        <taxon>Viridiplantae</taxon>
        <taxon>Streptophyta</taxon>
        <taxon>Embryophyta</taxon>
        <taxon>Tracheophyta</taxon>
        <taxon>Spermatophyta</taxon>
        <taxon>Magnoliopsida</taxon>
        <taxon>eudicotyledons</taxon>
        <taxon>Gunneridae</taxon>
        <taxon>Pentapetalae</taxon>
        <taxon>asterids</taxon>
        <taxon>campanulids</taxon>
        <taxon>Apiales</taxon>
        <taxon>Apiaceae</taxon>
        <taxon>Apioideae</taxon>
        <taxon>Scandiceae</taxon>
        <taxon>Daucinae</taxon>
        <taxon>Daucus</taxon>
        <taxon>Daucus sect. Daucus</taxon>
    </lineage>
</organism>
<protein>
    <recommendedName>
        <fullName evidence="4">Non-specific lipid-transfer protein</fullName>
    </recommendedName>
</protein>
<dbReference type="Gene3D" id="1.10.110.10">
    <property type="entry name" value="Plant lipid-transfer and hydrophobic proteins"/>
    <property type="match status" value="1"/>
</dbReference>
<dbReference type="SUPFAM" id="SSF47699">
    <property type="entry name" value="Bifunctional inhibitor/lipid-transfer protein/seed storage 2S albumin"/>
    <property type="match status" value="1"/>
</dbReference>
<name>A0A161X1G0_DAUCS</name>
<dbReference type="PANTHER" id="PTHR33076">
    <property type="entry name" value="NON-SPECIFIC LIPID-TRANSFER PROTEIN 2-RELATED"/>
    <property type="match status" value="1"/>
</dbReference>